<feature type="transmembrane region" description="Helical" evidence="1">
    <location>
        <begin position="282"/>
        <end position="300"/>
    </location>
</feature>
<evidence type="ECO:0000313" key="4">
    <source>
        <dbReference type="Proteomes" id="UP000231453"/>
    </source>
</evidence>
<proteinExistence type="predicted"/>
<comment type="caution">
    <text evidence="3">The sequence shown here is derived from an EMBL/GenBank/DDBJ whole genome shotgun (WGS) entry which is preliminary data.</text>
</comment>
<dbReference type="EMBL" id="PFPL01000033">
    <property type="protein sequence ID" value="PIZ96139.1"/>
    <property type="molecule type" value="Genomic_DNA"/>
</dbReference>
<feature type="domain" description="EamA" evidence="2">
    <location>
        <begin position="2"/>
        <end position="135"/>
    </location>
</feature>
<gene>
    <name evidence="3" type="ORF">COX80_02310</name>
</gene>
<sequence length="301" mass="33992">MFWFLVAILGYVSFAIVFLLDKVIVSDKLGEPVVYTFYSTIYMFGALLALPFLGWQLLSGVDWLWALLSGITFGFGLWSLFKALQRDETSHISPFNGAFVTIFVYFFSNFFLGESLTPYSQAGVIILVFSALLLSFQKTKKRQTFSMGFFWAILSGLLFAISHVLAKYLYGIYPFWSTLVWTKAFVGVVGLFTLFSPLVHKKFAKKIVKKQTKKSNTAFLIIVDKILAVVGVVCIQYAIALGSVTVVNALIGVQYVLMFVLIVFFSKFFPKIFSEYFTKEELTVEFIAICLVVLGTAFFVF</sequence>
<feature type="transmembrane region" description="Helical" evidence="1">
    <location>
        <begin position="246"/>
        <end position="270"/>
    </location>
</feature>
<organism evidence="3 4">
    <name type="scientific">Candidatus Magasanikbacteria bacterium CG_4_10_14_0_2_um_filter_33_14</name>
    <dbReference type="NCBI Taxonomy" id="1974636"/>
    <lineage>
        <taxon>Bacteria</taxon>
        <taxon>Candidatus Magasanikiibacteriota</taxon>
    </lineage>
</organism>
<feature type="transmembrane region" description="Helical" evidence="1">
    <location>
        <begin position="178"/>
        <end position="199"/>
    </location>
</feature>
<feature type="transmembrane region" description="Helical" evidence="1">
    <location>
        <begin position="93"/>
        <end position="112"/>
    </location>
</feature>
<name>A0A2M7VB31_9BACT</name>
<feature type="transmembrane region" description="Helical" evidence="1">
    <location>
        <begin position="37"/>
        <end position="57"/>
    </location>
</feature>
<feature type="transmembrane region" description="Helical" evidence="1">
    <location>
        <begin position="6"/>
        <end position="25"/>
    </location>
</feature>
<dbReference type="Proteomes" id="UP000231453">
    <property type="component" value="Unassembled WGS sequence"/>
</dbReference>
<dbReference type="InterPro" id="IPR000620">
    <property type="entry name" value="EamA_dom"/>
</dbReference>
<feature type="transmembrane region" description="Helical" evidence="1">
    <location>
        <begin position="148"/>
        <end position="166"/>
    </location>
</feature>
<dbReference type="SUPFAM" id="SSF103481">
    <property type="entry name" value="Multidrug resistance efflux transporter EmrE"/>
    <property type="match status" value="1"/>
</dbReference>
<keyword evidence="1" id="KW-0472">Membrane</keyword>
<evidence type="ECO:0000259" key="2">
    <source>
        <dbReference type="Pfam" id="PF00892"/>
    </source>
</evidence>
<dbReference type="InterPro" id="IPR037185">
    <property type="entry name" value="EmrE-like"/>
</dbReference>
<accession>A0A2M7VB31</accession>
<dbReference type="AlphaFoldDB" id="A0A2M7VB31"/>
<protein>
    <recommendedName>
        <fullName evidence="2">EamA domain-containing protein</fullName>
    </recommendedName>
</protein>
<feature type="transmembrane region" description="Helical" evidence="1">
    <location>
        <begin position="63"/>
        <end position="81"/>
    </location>
</feature>
<keyword evidence="1" id="KW-1133">Transmembrane helix</keyword>
<evidence type="ECO:0000256" key="1">
    <source>
        <dbReference type="SAM" id="Phobius"/>
    </source>
</evidence>
<dbReference type="GO" id="GO:0016020">
    <property type="term" value="C:membrane"/>
    <property type="evidence" value="ECO:0007669"/>
    <property type="project" value="InterPro"/>
</dbReference>
<evidence type="ECO:0000313" key="3">
    <source>
        <dbReference type="EMBL" id="PIZ96139.1"/>
    </source>
</evidence>
<feature type="transmembrane region" description="Helical" evidence="1">
    <location>
        <begin position="118"/>
        <end position="136"/>
    </location>
</feature>
<reference evidence="4" key="1">
    <citation type="submission" date="2017-09" db="EMBL/GenBank/DDBJ databases">
        <title>Depth-based differentiation of microbial function through sediment-hosted aquifers and enrichment of novel symbionts in the deep terrestrial subsurface.</title>
        <authorList>
            <person name="Probst A.J."/>
            <person name="Ladd B."/>
            <person name="Jarett J.K."/>
            <person name="Geller-Mcgrath D.E."/>
            <person name="Sieber C.M.K."/>
            <person name="Emerson J.B."/>
            <person name="Anantharaman K."/>
            <person name="Thomas B.C."/>
            <person name="Malmstrom R."/>
            <person name="Stieglmeier M."/>
            <person name="Klingl A."/>
            <person name="Woyke T."/>
            <person name="Ryan C.M."/>
            <person name="Banfield J.F."/>
        </authorList>
    </citation>
    <scope>NUCLEOTIDE SEQUENCE [LARGE SCALE GENOMIC DNA]</scope>
</reference>
<keyword evidence="1" id="KW-0812">Transmembrane</keyword>
<feature type="transmembrane region" description="Helical" evidence="1">
    <location>
        <begin position="219"/>
        <end position="240"/>
    </location>
</feature>
<dbReference type="Pfam" id="PF00892">
    <property type="entry name" value="EamA"/>
    <property type="match status" value="1"/>
</dbReference>